<sequence length="224" mass="21997">MAISVLDVRDTFVSPRAAAPSSRTVAEPAALRRVPLSALAAGLIAIAEGVGLLAAALTGLDGVLSSPLRPTGVVVAVGLVVLAGWIVLCAGSGAALIDATGRRTYVGVALGETALVGLLSVVAVATPVFAAAPFGLPLPAVVALALAVPVGKLLLVGAPTAQQWVAQGPRAREARPDPVAAHRLLATLTLGVIGAGLVALTVLAPVAEGGADLEGTVSSVVYQP</sequence>
<keyword evidence="1" id="KW-0472">Membrane</keyword>
<comment type="caution">
    <text evidence="2">The sequence shown here is derived from an EMBL/GenBank/DDBJ whole genome shotgun (WGS) entry which is preliminary data.</text>
</comment>
<feature type="transmembrane region" description="Helical" evidence="1">
    <location>
        <begin position="38"/>
        <end position="60"/>
    </location>
</feature>
<feature type="transmembrane region" description="Helical" evidence="1">
    <location>
        <begin position="72"/>
        <end position="97"/>
    </location>
</feature>
<evidence type="ECO:0000313" key="2">
    <source>
        <dbReference type="EMBL" id="GAA3178278.1"/>
    </source>
</evidence>
<feature type="transmembrane region" description="Helical" evidence="1">
    <location>
        <begin position="109"/>
        <end position="132"/>
    </location>
</feature>
<feature type="transmembrane region" description="Helical" evidence="1">
    <location>
        <begin position="138"/>
        <end position="159"/>
    </location>
</feature>
<dbReference type="Proteomes" id="UP001499924">
    <property type="component" value="Unassembled WGS sequence"/>
</dbReference>
<proteinExistence type="predicted"/>
<keyword evidence="3" id="KW-1185">Reference proteome</keyword>
<reference evidence="3" key="1">
    <citation type="journal article" date="2019" name="Int. J. Syst. Evol. Microbiol.">
        <title>The Global Catalogue of Microorganisms (GCM) 10K type strain sequencing project: providing services to taxonomists for standard genome sequencing and annotation.</title>
        <authorList>
            <consortium name="The Broad Institute Genomics Platform"/>
            <consortium name="The Broad Institute Genome Sequencing Center for Infectious Disease"/>
            <person name="Wu L."/>
            <person name="Ma J."/>
        </authorList>
    </citation>
    <scope>NUCLEOTIDE SEQUENCE [LARGE SCALE GENOMIC DNA]</scope>
    <source>
        <strain evidence="3">JCM 15614</strain>
    </source>
</reference>
<gene>
    <name evidence="2" type="ORF">GCM10010531_35130</name>
</gene>
<accession>A0ABP6PGD4</accession>
<feature type="transmembrane region" description="Helical" evidence="1">
    <location>
        <begin position="180"/>
        <end position="204"/>
    </location>
</feature>
<organism evidence="2 3">
    <name type="scientific">Blastococcus jejuensis</name>
    <dbReference type="NCBI Taxonomy" id="351224"/>
    <lineage>
        <taxon>Bacteria</taxon>
        <taxon>Bacillati</taxon>
        <taxon>Actinomycetota</taxon>
        <taxon>Actinomycetes</taxon>
        <taxon>Geodermatophilales</taxon>
        <taxon>Geodermatophilaceae</taxon>
        <taxon>Blastococcus</taxon>
    </lineage>
</organism>
<evidence type="ECO:0000256" key="1">
    <source>
        <dbReference type="SAM" id="Phobius"/>
    </source>
</evidence>
<name>A0ABP6PGD4_9ACTN</name>
<evidence type="ECO:0000313" key="3">
    <source>
        <dbReference type="Proteomes" id="UP001499924"/>
    </source>
</evidence>
<dbReference type="RefSeq" id="WP_344690306.1">
    <property type="nucleotide sequence ID" value="NZ_BAAAVV010000010.1"/>
</dbReference>
<protein>
    <submittedName>
        <fullName evidence="2">Uncharacterized protein</fullName>
    </submittedName>
</protein>
<keyword evidence="1" id="KW-1133">Transmembrane helix</keyword>
<dbReference type="EMBL" id="BAAAVV010000010">
    <property type="protein sequence ID" value="GAA3178278.1"/>
    <property type="molecule type" value="Genomic_DNA"/>
</dbReference>
<keyword evidence="1" id="KW-0812">Transmembrane</keyword>